<dbReference type="OrthoDB" id="7586183at2"/>
<dbReference type="GO" id="GO:0006310">
    <property type="term" value="P:DNA recombination"/>
    <property type="evidence" value="ECO:0007669"/>
    <property type="project" value="InterPro"/>
</dbReference>
<evidence type="ECO:0000256" key="1">
    <source>
        <dbReference type="SAM" id="Coils"/>
    </source>
</evidence>
<proteinExistence type="predicted"/>
<feature type="coiled-coil region" evidence="1">
    <location>
        <begin position="294"/>
        <end position="340"/>
    </location>
</feature>
<dbReference type="RefSeq" id="WP_138017581.1">
    <property type="nucleotide sequence ID" value="NZ_SULI01000043.1"/>
</dbReference>
<organism evidence="2 3">
    <name type="scientific">Shimia litoralis</name>
    <dbReference type="NCBI Taxonomy" id="420403"/>
    <lineage>
        <taxon>Bacteria</taxon>
        <taxon>Pseudomonadati</taxon>
        <taxon>Pseudomonadota</taxon>
        <taxon>Alphaproteobacteria</taxon>
        <taxon>Rhodobacterales</taxon>
        <taxon>Roseobacteraceae</taxon>
    </lineage>
</organism>
<accession>A0A4U7MR94</accession>
<comment type="caution">
    <text evidence="2">The sequence shown here is derived from an EMBL/GenBank/DDBJ whole genome shotgun (WGS) entry which is preliminary data.</text>
</comment>
<evidence type="ECO:0008006" key="4">
    <source>
        <dbReference type="Google" id="ProtNLM"/>
    </source>
</evidence>
<dbReference type="Pfam" id="PF01076">
    <property type="entry name" value="Mob_Pre"/>
    <property type="match status" value="1"/>
</dbReference>
<dbReference type="Gene3D" id="3.30.930.30">
    <property type="match status" value="1"/>
</dbReference>
<dbReference type="AlphaFoldDB" id="A0A4U7MR94"/>
<gene>
    <name evidence="2" type="ORF">FAP39_17060</name>
</gene>
<keyword evidence="3" id="KW-1185">Reference proteome</keyword>
<dbReference type="InterPro" id="IPR001668">
    <property type="entry name" value="Mob_Pre"/>
</dbReference>
<evidence type="ECO:0000313" key="2">
    <source>
        <dbReference type="EMBL" id="TKZ15472.1"/>
    </source>
</evidence>
<dbReference type="GO" id="GO:0003677">
    <property type="term" value="F:DNA binding"/>
    <property type="evidence" value="ECO:0007669"/>
    <property type="project" value="InterPro"/>
</dbReference>
<dbReference type="EMBL" id="SULI01000043">
    <property type="protein sequence ID" value="TKZ15472.1"/>
    <property type="molecule type" value="Genomic_DNA"/>
</dbReference>
<reference evidence="2 3" key="1">
    <citation type="submission" date="2019-04" db="EMBL/GenBank/DDBJ databases">
        <title>Genome sequence of Pelagicola litoralis CL-ES2.</title>
        <authorList>
            <person name="Cao J."/>
        </authorList>
    </citation>
    <scope>NUCLEOTIDE SEQUENCE [LARGE SCALE GENOMIC DNA]</scope>
    <source>
        <strain evidence="2 3">CL-ES2</strain>
    </source>
</reference>
<evidence type="ECO:0000313" key="3">
    <source>
        <dbReference type="Proteomes" id="UP000306575"/>
    </source>
</evidence>
<sequence>MSYHARGLSGVAARHPIVLRFAELRPEDLAKFVMHMKRAGGDLSHVDRTRADQNERLIGEDDWVETALAEIDYMRHANFTEELQALKVRKRRKEMDARILQGLVDPWKESKGGPLREVILTANKDWFAETTEMGALFDVDERAEREAQFKAHAIDWLQSRFGDAVIHAHADHDETTCHIHAILMPRHEKTSARRGLQRMLQPSAYPLLKSYEAAQDDVGEFFGEIGLKRGVRGAEARRVVLEENEKAREIAKKTKSDPVLQDVPLMREHVPTPVWWAHEIQRLKEKSEALAKGKEAVTKDQQTARNVLAEAQAEREKARQAKVAAKLQEEQAAVREQEAEEIVAVAEAVSSGQIEFDGASVAVTPKLRPPETYAERKVAERLKAPGSKARAFFQSLHKSYGEMRAKADEKAAKRLASEAQAVRVAAKTIQQLKSTLLAAVPKGLQTQAIRDFLKAERAERKMEKRLKIPERDRDL</sequence>
<keyword evidence="1" id="KW-0175">Coiled coil</keyword>
<dbReference type="Proteomes" id="UP000306575">
    <property type="component" value="Unassembled WGS sequence"/>
</dbReference>
<name>A0A4U7MR94_9RHOB</name>
<protein>
    <recommendedName>
        <fullName evidence="4">Pre (Mob) type recombination enzyme</fullName>
    </recommendedName>
</protein>
<dbReference type="CDD" id="cd17242">
    <property type="entry name" value="MobM_relaxase"/>
    <property type="match status" value="1"/>
</dbReference>